<gene>
    <name evidence="1" type="ORF">SELMODRAFT_412521</name>
</gene>
<proteinExistence type="predicted"/>
<dbReference type="Gramene" id="EFJ26767">
    <property type="protein sequence ID" value="EFJ26767"/>
    <property type="gene ID" value="SELMODRAFT_412521"/>
</dbReference>
<dbReference type="Proteomes" id="UP000001514">
    <property type="component" value="Unassembled WGS sequence"/>
</dbReference>
<name>D8RLR3_SELML</name>
<keyword evidence="2" id="KW-1185">Reference proteome</keyword>
<organism evidence="2">
    <name type="scientific">Selaginella moellendorffii</name>
    <name type="common">Spikemoss</name>
    <dbReference type="NCBI Taxonomy" id="88036"/>
    <lineage>
        <taxon>Eukaryota</taxon>
        <taxon>Viridiplantae</taxon>
        <taxon>Streptophyta</taxon>
        <taxon>Embryophyta</taxon>
        <taxon>Tracheophyta</taxon>
        <taxon>Lycopodiopsida</taxon>
        <taxon>Selaginellales</taxon>
        <taxon>Selaginellaceae</taxon>
        <taxon>Selaginella</taxon>
    </lineage>
</organism>
<accession>D8RLR3</accession>
<reference evidence="1 2" key="1">
    <citation type="journal article" date="2011" name="Science">
        <title>The Selaginella genome identifies genetic changes associated with the evolution of vascular plants.</title>
        <authorList>
            <person name="Banks J.A."/>
            <person name="Nishiyama T."/>
            <person name="Hasebe M."/>
            <person name="Bowman J.L."/>
            <person name="Gribskov M."/>
            <person name="dePamphilis C."/>
            <person name="Albert V.A."/>
            <person name="Aono N."/>
            <person name="Aoyama T."/>
            <person name="Ambrose B.A."/>
            <person name="Ashton N.W."/>
            <person name="Axtell M.J."/>
            <person name="Barker E."/>
            <person name="Barker M.S."/>
            <person name="Bennetzen J.L."/>
            <person name="Bonawitz N.D."/>
            <person name="Chapple C."/>
            <person name="Cheng C."/>
            <person name="Correa L.G."/>
            <person name="Dacre M."/>
            <person name="DeBarry J."/>
            <person name="Dreyer I."/>
            <person name="Elias M."/>
            <person name="Engstrom E.M."/>
            <person name="Estelle M."/>
            <person name="Feng L."/>
            <person name="Finet C."/>
            <person name="Floyd S.K."/>
            <person name="Frommer W.B."/>
            <person name="Fujita T."/>
            <person name="Gramzow L."/>
            <person name="Gutensohn M."/>
            <person name="Harholt J."/>
            <person name="Hattori M."/>
            <person name="Heyl A."/>
            <person name="Hirai T."/>
            <person name="Hiwatashi Y."/>
            <person name="Ishikawa M."/>
            <person name="Iwata M."/>
            <person name="Karol K.G."/>
            <person name="Koehler B."/>
            <person name="Kolukisaoglu U."/>
            <person name="Kubo M."/>
            <person name="Kurata T."/>
            <person name="Lalonde S."/>
            <person name="Li K."/>
            <person name="Li Y."/>
            <person name="Litt A."/>
            <person name="Lyons E."/>
            <person name="Manning G."/>
            <person name="Maruyama T."/>
            <person name="Michael T.P."/>
            <person name="Mikami K."/>
            <person name="Miyazaki S."/>
            <person name="Morinaga S."/>
            <person name="Murata T."/>
            <person name="Mueller-Roeber B."/>
            <person name="Nelson D.R."/>
            <person name="Obara M."/>
            <person name="Oguri Y."/>
            <person name="Olmstead R.G."/>
            <person name="Onodera N."/>
            <person name="Petersen B.L."/>
            <person name="Pils B."/>
            <person name="Prigge M."/>
            <person name="Rensing S.A."/>
            <person name="Riano-Pachon D.M."/>
            <person name="Roberts A.W."/>
            <person name="Sato Y."/>
            <person name="Scheller H.V."/>
            <person name="Schulz B."/>
            <person name="Schulz C."/>
            <person name="Shakirov E.V."/>
            <person name="Shibagaki N."/>
            <person name="Shinohara N."/>
            <person name="Shippen D.E."/>
            <person name="Soerensen I."/>
            <person name="Sotooka R."/>
            <person name="Sugimoto N."/>
            <person name="Sugita M."/>
            <person name="Sumikawa N."/>
            <person name="Tanurdzic M."/>
            <person name="Theissen G."/>
            <person name="Ulvskov P."/>
            <person name="Wakazuki S."/>
            <person name="Weng J.K."/>
            <person name="Willats W.W."/>
            <person name="Wipf D."/>
            <person name="Wolf P.G."/>
            <person name="Yang L."/>
            <person name="Zimmer A.D."/>
            <person name="Zhu Q."/>
            <person name="Mitros T."/>
            <person name="Hellsten U."/>
            <person name="Loque D."/>
            <person name="Otillar R."/>
            <person name="Salamov A."/>
            <person name="Schmutz J."/>
            <person name="Shapiro H."/>
            <person name="Lindquist E."/>
            <person name="Lucas S."/>
            <person name="Rokhsar D."/>
            <person name="Grigoriev I.V."/>
        </authorList>
    </citation>
    <scope>NUCLEOTIDE SEQUENCE [LARGE SCALE GENOMIC DNA]</scope>
</reference>
<evidence type="ECO:0000313" key="1">
    <source>
        <dbReference type="EMBL" id="EFJ26767.1"/>
    </source>
</evidence>
<dbReference type="InParanoid" id="D8RLR3"/>
<protein>
    <submittedName>
        <fullName evidence="1">Uncharacterized protein</fullName>
    </submittedName>
</protein>
<dbReference type="HOGENOM" id="CLU_1484433_0_0_1"/>
<evidence type="ECO:0000313" key="2">
    <source>
        <dbReference type="Proteomes" id="UP000001514"/>
    </source>
</evidence>
<sequence>MRHEVWKEMISINPSRKDIDQAVTLLLRKGGIKTFGDLAQFHHTFNALWTIKRSLHKDWALLTPDKARHLAQAYFKAAVDDLWSGCNPLTLSEIMDILMGGQVYFIAKQYSDEGAHHDNNIYNVVWHSYSSPYPPIIKINRYTPLEDMETPDVLIQIGEALHNKDSRQFLFLKAFTASVTRRG</sequence>
<dbReference type="AlphaFoldDB" id="D8RLR3"/>
<dbReference type="EMBL" id="GL377583">
    <property type="protein sequence ID" value="EFJ26767.1"/>
    <property type="molecule type" value="Genomic_DNA"/>
</dbReference>
<dbReference type="KEGG" id="smo:SELMODRAFT_412521"/>